<dbReference type="InterPro" id="IPR044913">
    <property type="entry name" value="P_trefoil_dom_sf"/>
</dbReference>
<proteinExistence type="inferred from homology"/>
<feature type="domain" description="P-type" evidence="6">
    <location>
        <begin position="80"/>
        <end position="119"/>
    </location>
</feature>
<dbReference type="OrthoDB" id="5839090at2759"/>
<dbReference type="SUPFAM" id="SSF51445">
    <property type="entry name" value="(Trans)glycosidases"/>
    <property type="match status" value="1"/>
</dbReference>
<organism evidence="7 8">
    <name type="scientific">Acanthoscelides obtectus</name>
    <name type="common">Bean weevil</name>
    <name type="synonym">Bruchus obtectus</name>
    <dbReference type="NCBI Taxonomy" id="200917"/>
    <lineage>
        <taxon>Eukaryota</taxon>
        <taxon>Metazoa</taxon>
        <taxon>Ecdysozoa</taxon>
        <taxon>Arthropoda</taxon>
        <taxon>Hexapoda</taxon>
        <taxon>Insecta</taxon>
        <taxon>Pterygota</taxon>
        <taxon>Neoptera</taxon>
        <taxon>Endopterygota</taxon>
        <taxon>Coleoptera</taxon>
        <taxon>Polyphaga</taxon>
        <taxon>Cucujiformia</taxon>
        <taxon>Chrysomeloidea</taxon>
        <taxon>Chrysomelidae</taxon>
        <taxon>Bruchinae</taxon>
        <taxon>Bruchini</taxon>
        <taxon>Acanthoscelides</taxon>
    </lineage>
</organism>
<evidence type="ECO:0000313" key="7">
    <source>
        <dbReference type="EMBL" id="CAH1993979.1"/>
    </source>
</evidence>
<feature type="transmembrane region" description="Helical" evidence="5">
    <location>
        <begin position="49"/>
        <end position="68"/>
    </location>
</feature>
<evidence type="ECO:0000256" key="5">
    <source>
        <dbReference type="SAM" id="Phobius"/>
    </source>
</evidence>
<dbReference type="Pfam" id="PF21365">
    <property type="entry name" value="Glyco_hydro_31_3rd"/>
    <property type="match status" value="1"/>
</dbReference>
<dbReference type="InterPro" id="IPR048395">
    <property type="entry name" value="Glyco_hydro_31_C"/>
</dbReference>
<dbReference type="Gene3D" id="2.60.40.1180">
    <property type="entry name" value="Golgi alpha-mannosidase II"/>
    <property type="match status" value="1"/>
</dbReference>
<comment type="caution">
    <text evidence="7">The sequence shown here is derived from an EMBL/GenBank/DDBJ whole genome shotgun (WGS) entry which is preliminary data.</text>
</comment>
<evidence type="ECO:0000256" key="3">
    <source>
        <dbReference type="PROSITE-ProRule" id="PRU00779"/>
    </source>
</evidence>
<dbReference type="PANTHER" id="PTHR22762">
    <property type="entry name" value="ALPHA-GLUCOSIDASE"/>
    <property type="match status" value="1"/>
</dbReference>
<keyword evidence="4" id="KW-0378">Hydrolase</keyword>
<dbReference type="EMBL" id="CAKOFQ010007188">
    <property type="protein sequence ID" value="CAH1993979.1"/>
    <property type="molecule type" value="Genomic_DNA"/>
</dbReference>
<name>A0A9P0LKC5_ACAOB</name>
<keyword evidence="5" id="KW-1133">Transmembrane helix</keyword>
<evidence type="ECO:0000259" key="6">
    <source>
        <dbReference type="PROSITE" id="PS51448"/>
    </source>
</evidence>
<dbReference type="GO" id="GO:0090599">
    <property type="term" value="F:alpha-glucosidase activity"/>
    <property type="evidence" value="ECO:0007669"/>
    <property type="project" value="TreeGrafter"/>
</dbReference>
<dbReference type="PANTHER" id="PTHR22762:SF167">
    <property type="entry name" value="LYSOSOMAL ALPHA-GLUCOSIDASE-LIKE PROTEIN"/>
    <property type="match status" value="1"/>
</dbReference>
<keyword evidence="2" id="KW-1015">Disulfide bond</keyword>
<accession>A0A9P0LKC5</accession>
<evidence type="ECO:0000256" key="4">
    <source>
        <dbReference type="RuleBase" id="RU361185"/>
    </source>
</evidence>
<keyword evidence="8" id="KW-1185">Reference proteome</keyword>
<keyword evidence="5" id="KW-0812">Transmembrane</keyword>
<dbReference type="Gene3D" id="3.20.20.80">
    <property type="entry name" value="Glycosidases"/>
    <property type="match status" value="1"/>
</dbReference>
<dbReference type="GO" id="GO:0005975">
    <property type="term" value="P:carbohydrate metabolic process"/>
    <property type="evidence" value="ECO:0007669"/>
    <property type="project" value="InterPro"/>
</dbReference>
<dbReference type="Gene3D" id="2.60.40.1760">
    <property type="entry name" value="glycosyl hydrolase (family 31)"/>
    <property type="match status" value="1"/>
</dbReference>
<comment type="caution">
    <text evidence="3">Lacks conserved residue(s) required for the propagation of feature annotation.</text>
</comment>
<dbReference type="SUPFAM" id="SSF57492">
    <property type="entry name" value="Trefoil"/>
    <property type="match status" value="1"/>
</dbReference>
<dbReference type="Proteomes" id="UP001152888">
    <property type="component" value="Unassembled WGS sequence"/>
</dbReference>
<dbReference type="InterPro" id="IPR000519">
    <property type="entry name" value="P_trefoil_dom"/>
</dbReference>
<evidence type="ECO:0000313" key="8">
    <source>
        <dbReference type="Proteomes" id="UP001152888"/>
    </source>
</evidence>
<dbReference type="CDD" id="cd00111">
    <property type="entry name" value="Trefoil"/>
    <property type="match status" value="1"/>
</dbReference>
<comment type="similarity">
    <text evidence="1 4">Belongs to the glycosyl hydrolase 31 family.</text>
</comment>
<dbReference type="InterPro" id="IPR013780">
    <property type="entry name" value="Glyco_hydro_b"/>
</dbReference>
<sequence length="845" mass="96487">MTFVERHNQPPTTTFSDGKLLLDETDSPKKFNLFICDSCDFKCTTPLKAWCFLAVFAMFVPVFVYYLAIDRATILSRDQHTCLVKDSFRVECGTNLTDDSCGRIGCCYDRKQKICFHFLPSKYNYELDNTADESRTFRTTSALSPYRTKTFYSMKISINEIDADRVNIILHTPEVKVKTASVTEKNYNYTLSNDKLIVEVYRTNSNELLLSTAKGPLIAADRYWEWTVQLTREYMFGLDGTIFDSRDNKTLTKVIYKSKQDHSTLPTFWAYNNGKFHGLTIKHDGPLEITVLPGKLVVLRSISDGTIELQLFVGPTPKQLHDQQIKGKGNVALDYTRTWLLDTFVCRNSEELSLTKIVQNYKTNLGDTFCIDKNLLMSILLTDDPIPFKSLNDLIKDLKQQNKKFLLSVPPYVPVGTTLYDSAKSLDILYKLNGKEYKGEILKQEVVYPDYSTANIEKYIEEFDKYIKANIETEVDGFVLHENWPQNDAFYMEDGEFPYLPKDLKEALSNTIHWNATQRSTHHIVTHNAYGSSQIEAFVKHYPDKPVLSASKANDQLTIPSVLENVETSWENLQKEIDKALFNSITGNHLISLPVCGDSTTFDKVKQETLCLRWYLVSATMPLQRISSGDPQREPQDLRTVFGQNVAKKALKLHKMFKAYVAPFLTQAEPALRPMFYDFHGNEKTLLMREQYMLGDKLLVAHPMTLKREVLQVYLPESIGVWYEFWDGGVYTSRNKPFVSVPVTETDLVAFVAQGSIIPLQGEDSISLTIALNCTSDPCSAHGQLLLDNYVDIQVDGNDIKFNSSGGDCVIINKIKVYYYDRSQNKHVEHNKKVCPRNGDIINIQ</sequence>
<dbReference type="Pfam" id="PF01055">
    <property type="entry name" value="Glyco_hydro_31_2nd"/>
    <property type="match status" value="1"/>
</dbReference>
<protein>
    <recommendedName>
        <fullName evidence="6">P-type domain-containing protein</fullName>
    </recommendedName>
</protein>
<keyword evidence="4" id="KW-0326">Glycosidase</keyword>
<dbReference type="InterPro" id="IPR017853">
    <property type="entry name" value="GH"/>
</dbReference>
<dbReference type="AlphaFoldDB" id="A0A9P0LKC5"/>
<evidence type="ECO:0000256" key="2">
    <source>
        <dbReference type="ARBA" id="ARBA00023157"/>
    </source>
</evidence>
<keyword evidence="5" id="KW-0472">Membrane</keyword>
<gene>
    <name evidence="7" type="ORF">ACAOBT_LOCUS21854</name>
</gene>
<dbReference type="GO" id="GO:0006491">
    <property type="term" value="P:N-glycan processing"/>
    <property type="evidence" value="ECO:0007669"/>
    <property type="project" value="TreeGrafter"/>
</dbReference>
<dbReference type="InterPro" id="IPR000322">
    <property type="entry name" value="Glyco_hydro_31_TIM"/>
</dbReference>
<evidence type="ECO:0000256" key="1">
    <source>
        <dbReference type="ARBA" id="ARBA00007806"/>
    </source>
</evidence>
<dbReference type="PROSITE" id="PS51448">
    <property type="entry name" value="P_TREFOIL_2"/>
    <property type="match status" value="1"/>
</dbReference>
<dbReference type="SUPFAM" id="SSF51011">
    <property type="entry name" value="Glycosyl hydrolase domain"/>
    <property type="match status" value="1"/>
</dbReference>
<reference evidence="7" key="1">
    <citation type="submission" date="2022-03" db="EMBL/GenBank/DDBJ databases">
        <authorList>
            <person name="Sayadi A."/>
        </authorList>
    </citation>
    <scope>NUCLEOTIDE SEQUENCE</scope>
</reference>